<reference evidence="1 2" key="1">
    <citation type="submission" date="2020-05" db="EMBL/GenBank/DDBJ databases">
        <authorList>
            <person name="Khan S.A."/>
            <person name="Jeon C.O."/>
            <person name="Chun B.H."/>
        </authorList>
    </citation>
    <scope>NUCLEOTIDE SEQUENCE [LARGE SCALE GENOMIC DNA]</scope>
    <source>
        <strain evidence="1 2">B156</strain>
    </source>
</reference>
<proteinExistence type="predicted"/>
<evidence type="ECO:0000313" key="2">
    <source>
        <dbReference type="Proteomes" id="UP000552954"/>
    </source>
</evidence>
<evidence type="ECO:0008006" key="3">
    <source>
        <dbReference type="Google" id="ProtNLM"/>
    </source>
</evidence>
<comment type="caution">
    <text evidence="1">The sequence shown here is derived from an EMBL/GenBank/DDBJ whole genome shotgun (WGS) entry which is preliminary data.</text>
</comment>
<reference evidence="1 2" key="2">
    <citation type="submission" date="2020-06" db="EMBL/GenBank/DDBJ databases">
        <title>Ramlibacter rhizophilus sp. nov., isolated from rhizosphere soil of national flower Mugunghwa from South Korea.</title>
        <authorList>
            <person name="Zheng-Fei Y."/>
            <person name="Huan T."/>
        </authorList>
    </citation>
    <scope>NUCLEOTIDE SEQUENCE [LARGE SCALE GENOMIC DNA]</scope>
    <source>
        <strain evidence="1 2">B156</strain>
    </source>
</reference>
<organism evidence="1 2">
    <name type="scientific">Ramlibacter montanisoli</name>
    <dbReference type="NCBI Taxonomy" id="2732512"/>
    <lineage>
        <taxon>Bacteria</taxon>
        <taxon>Pseudomonadati</taxon>
        <taxon>Pseudomonadota</taxon>
        <taxon>Betaproteobacteria</taxon>
        <taxon>Burkholderiales</taxon>
        <taxon>Comamonadaceae</taxon>
        <taxon>Ramlibacter</taxon>
    </lineage>
</organism>
<keyword evidence="2" id="KW-1185">Reference proteome</keyword>
<dbReference type="RefSeq" id="WP_171558439.1">
    <property type="nucleotide sequence ID" value="NZ_JABFCS010000001.1"/>
</dbReference>
<protein>
    <recommendedName>
        <fullName evidence="3">Type 4 fimbrial biogenesis protein PilX N-terminal domain-containing protein</fullName>
    </recommendedName>
</protein>
<accession>A0A849KEF5</accession>
<dbReference type="Proteomes" id="UP000552954">
    <property type="component" value="Unassembled WGS sequence"/>
</dbReference>
<dbReference type="EMBL" id="JABFCS010000001">
    <property type="protein sequence ID" value="NNU43335.1"/>
    <property type="molecule type" value="Genomic_DNA"/>
</dbReference>
<dbReference type="AlphaFoldDB" id="A0A849KEF5"/>
<evidence type="ECO:0000313" key="1">
    <source>
        <dbReference type="EMBL" id="NNU43335.1"/>
    </source>
</evidence>
<name>A0A849KEF5_9BURK</name>
<sequence length="196" mass="21001">MRRGPGPRRQEGMVLLAVLVVLVMTLLAGMSMLSAVQTGNAQAGNFSFRQSALQASDRAVGDAMNEVANRIAGGQGNTAVANRYLATIDTTVDSHGVPTSVDWNAVPCVDDKGVLVNDCAADNGNFRVQYVIERRCSANPVFTDMADIRARCEYEPLATAVSASTVALRYRVLIRVRGPRGTESWFEAMFSGPATT</sequence>
<gene>
    <name evidence="1" type="ORF">HK415_09460</name>
</gene>